<dbReference type="RefSeq" id="WP_120636553.1">
    <property type="nucleotide sequence ID" value="NZ_RAQU01000007.1"/>
</dbReference>
<organism evidence="1 4">
    <name type="scientific">Teichococcus wenyumeiae</name>
    <dbReference type="NCBI Taxonomy" id="2478470"/>
    <lineage>
        <taxon>Bacteria</taxon>
        <taxon>Pseudomonadati</taxon>
        <taxon>Pseudomonadota</taxon>
        <taxon>Alphaproteobacteria</taxon>
        <taxon>Acetobacterales</taxon>
        <taxon>Roseomonadaceae</taxon>
        <taxon>Roseomonas</taxon>
    </lineage>
</organism>
<name>A0A3A9JF23_9PROT</name>
<gene>
    <name evidence="1" type="ORF">D6Z83_01450</name>
    <name evidence="2" type="ORF">EBE87_18440</name>
</gene>
<dbReference type="InParanoid" id="A0A3A9JF23"/>
<accession>A0A3A9JF23</accession>
<protein>
    <submittedName>
        <fullName evidence="1">Uncharacterized protein</fullName>
    </submittedName>
</protein>
<dbReference type="Gene3D" id="3.40.50.720">
    <property type="entry name" value="NAD(P)-binding Rossmann-like Domain"/>
    <property type="match status" value="1"/>
</dbReference>
<keyword evidence="3" id="KW-1185">Reference proteome</keyword>
<proteinExistence type="predicted"/>
<sequence length="109" mass="12280">MTLGAAHPHALAAVMPGRRAVWEAMVRRHGLRPHAYEEVVRSWEFLDFTLRHGETRPRHSIMSTVKARQHGFGDCTDSEAMFRRQFRELQAERILPPNPALPATGAGVA</sequence>
<evidence type="ECO:0000313" key="1">
    <source>
        <dbReference type="EMBL" id="RKK05927.1"/>
    </source>
</evidence>
<evidence type="ECO:0000313" key="4">
    <source>
        <dbReference type="Proteomes" id="UP000278036"/>
    </source>
</evidence>
<dbReference type="Proteomes" id="UP000274097">
    <property type="component" value="Unassembled WGS sequence"/>
</dbReference>
<reference evidence="1 4" key="1">
    <citation type="submission" date="2018-09" db="EMBL/GenBank/DDBJ databases">
        <title>Roseomonas sp. nov., isolated from feces of Tibetan antelopes in the Qinghai-Tibet plateau, China.</title>
        <authorList>
            <person name="Tian Z."/>
        </authorList>
    </citation>
    <scope>NUCLEOTIDE SEQUENCE [LARGE SCALE GENOMIC DNA]</scope>
    <source>
        <strain evidence="2 3">Z23</strain>
        <strain evidence="1 4">Z24</strain>
    </source>
</reference>
<comment type="caution">
    <text evidence="1">The sequence shown here is derived from an EMBL/GenBank/DDBJ whole genome shotgun (WGS) entry which is preliminary data.</text>
</comment>
<dbReference type="EMBL" id="RAQU01000007">
    <property type="protein sequence ID" value="RKK05927.1"/>
    <property type="molecule type" value="Genomic_DNA"/>
</dbReference>
<dbReference type="OrthoDB" id="4392084at2"/>
<dbReference type="AlphaFoldDB" id="A0A3A9JF23"/>
<dbReference type="PANTHER" id="PTHR32487">
    <property type="entry name" value="3-OXO-DELTA(4,5)-STEROID 5-BETA-REDUCTASE"/>
    <property type="match status" value="1"/>
</dbReference>
<dbReference type="PANTHER" id="PTHR32487:SF0">
    <property type="entry name" value="3-OXO-DELTA(4,5)-STEROID 5-BETA-REDUCTASE"/>
    <property type="match status" value="1"/>
</dbReference>
<evidence type="ECO:0000313" key="3">
    <source>
        <dbReference type="Proteomes" id="UP000274097"/>
    </source>
</evidence>
<dbReference type="EMBL" id="RFLX01000015">
    <property type="protein sequence ID" value="RMI19849.1"/>
    <property type="molecule type" value="Genomic_DNA"/>
</dbReference>
<dbReference type="Proteomes" id="UP000278036">
    <property type="component" value="Unassembled WGS sequence"/>
</dbReference>
<evidence type="ECO:0000313" key="2">
    <source>
        <dbReference type="EMBL" id="RMI19849.1"/>
    </source>
</evidence>